<dbReference type="EMBL" id="MGFT01000034">
    <property type="protein sequence ID" value="OGM10872.1"/>
    <property type="molecule type" value="Genomic_DNA"/>
</dbReference>
<proteinExistence type="predicted"/>
<gene>
    <name evidence="1" type="ORF">A2W13_00240</name>
</gene>
<dbReference type="STRING" id="1802481.A2W13_00240"/>
<dbReference type="AlphaFoldDB" id="A0A1F7X716"/>
<comment type="caution">
    <text evidence="1">The sequence shown here is derived from an EMBL/GenBank/DDBJ whole genome shotgun (WGS) entry which is preliminary data.</text>
</comment>
<organism evidence="1 2">
    <name type="scientific">Candidatus Woesebacteria bacterium RBG_16_36_11</name>
    <dbReference type="NCBI Taxonomy" id="1802481"/>
    <lineage>
        <taxon>Bacteria</taxon>
        <taxon>Candidatus Woeseibacteriota</taxon>
    </lineage>
</organism>
<evidence type="ECO:0000313" key="1">
    <source>
        <dbReference type="EMBL" id="OGM10872.1"/>
    </source>
</evidence>
<evidence type="ECO:0000313" key="2">
    <source>
        <dbReference type="Proteomes" id="UP000178533"/>
    </source>
</evidence>
<name>A0A1F7X716_9BACT</name>
<accession>A0A1F7X716</accession>
<reference evidence="1 2" key="1">
    <citation type="journal article" date="2016" name="Nat. Commun.">
        <title>Thousands of microbial genomes shed light on interconnected biogeochemical processes in an aquifer system.</title>
        <authorList>
            <person name="Anantharaman K."/>
            <person name="Brown C.T."/>
            <person name="Hug L.A."/>
            <person name="Sharon I."/>
            <person name="Castelle C.J."/>
            <person name="Probst A.J."/>
            <person name="Thomas B.C."/>
            <person name="Singh A."/>
            <person name="Wilkins M.J."/>
            <person name="Karaoz U."/>
            <person name="Brodie E.L."/>
            <person name="Williams K.H."/>
            <person name="Hubbard S.S."/>
            <person name="Banfield J.F."/>
        </authorList>
    </citation>
    <scope>NUCLEOTIDE SEQUENCE [LARGE SCALE GENOMIC DNA]</scope>
</reference>
<dbReference type="Proteomes" id="UP000178533">
    <property type="component" value="Unassembled WGS sequence"/>
</dbReference>
<sequence>MSGKVEFVDFRESVSIKVGRYLISKGFIPASPWGEKLIIEERLSTLGVLYNDPDAKERRYFFGLIKKEPRLGLLGAITFDIIARTNEKDEPFWKFEIYGSKCVDMAKNLAEDLSSVFNVNIRLYLMSEEPREEMFSNEDYGL</sequence>
<protein>
    <submittedName>
        <fullName evidence="1">Uncharacterized protein</fullName>
    </submittedName>
</protein>